<protein>
    <submittedName>
        <fullName evidence="5">Uncharacterized protein</fullName>
    </submittedName>
</protein>
<dbReference type="Gene3D" id="3.30.230.130">
    <property type="entry name" value="Cullin, Chain C, Domain 2"/>
    <property type="match status" value="1"/>
</dbReference>
<dbReference type="Pfam" id="PF00888">
    <property type="entry name" value="Cullin"/>
    <property type="match status" value="1"/>
</dbReference>
<dbReference type="AlphaFoldDB" id="A7ANW5"/>
<dbReference type="Gene3D" id="1.20.1310.10">
    <property type="entry name" value="Cullin Repeats"/>
    <property type="match status" value="3"/>
</dbReference>
<feature type="region of interest" description="Disordered" evidence="2">
    <location>
        <begin position="268"/>
        <end position="293"/>
    </location>
</feature>
<dbReference type="OMA" id="MASIWIN"/>
<dbReference type="InterPro" id="IPR036317">
    <property type="entry name" value="Cullin_homology_sf"/>
</dbReference>
<dbReference type="InParanoid" id="A7ANW5"/>
<feature type="domain" description="Cullin-like alpha+beta" evidence="4">
    <location>
        <begin position="424"/>
        <end position="540"/>
    </location>
</feature>
<dbReference type="InterPro" id="IPR016159">
    <property type="entry name" value="Cullin_repeat-like_dom_sf"/>
</dbReference>
<dbReference type="KEGG" id="bbo:BBOV_III006880"/>
<dbReference type="STRING" id="5865.A7ANW5"/>
<comment type="similarity">
    <text evidence="1">Belongs to the cullin family.</text>
</comment>
<feature type="domain" description="Cullin N-terminal" evidence="3">
    <location>
        <begin position="15"/>
        <end position="380"/>
    </location>
</feature>
<evidence type="ECO:0000259" key="4">
    <source>
        <dbReference type="Pfam" id="PF26557"/>
    </source>
</evidence>
<dbReference type="VEuPathDB" id="PiroplasmaDB:BBOV_III006880"/>
<proteinExistence type="inferred from homology"/>
<dbReference type="eggNOG" id="KOG2166">
    <property type="taxonomic scope" value="Eukaryota"/>
</dbReference>
<dbReference type="GeneID" id="5480068"/>
<evidence type="ECO:0000256" key="1">
    <source>
        <dbReference type="ARBA" id="ARBA00006019"/>
    </source>
</evidence>
<dbReference type="Pfam" id="PF26557">
    <property type="entry name" value="Cullin_AB"/>
    <property type="match status" value="1"/>
</dbReference>
<evidence type="ECO:0000259" key="3">
    <source>
        <dbReference type="Pfam" id="PF00888"/>
    </source>
</evidence>
<dbReference type="SUPFAM" id="SSF75632">
    <property type="entry name" value="Cullin homology domain"/>
    <property type="match status" value="1"/>
</dbReference>
<dbReference type="InterPro" id="IPR001373">
    <property type="entry name" value="Cullin_N"/>
</dbReference>
<evidence type="ECO:0000313" key="5">
    <source>
        <dbReference type="EMBL" id="EDO08249.1"/>
    </source>
</evidence>
<gene>
    <name evidence="5" type="ORF">BBOV_III006880</name>
</gene>
<dbReference type="PANTHER" id="PTHR11932">
    <property type="entry name" value="CULLIN"/>
    <property type="match status" value="1"/>
</dbReference>
<evidence type="ECO:0000313" key="6">
    <source>
        <dbReference type="Proteomes" id="UP000002173"/>
    </source>
</evidence>
<dbReference type="SUPFAM" id="SSF74788">
    <property type="entry name" value="Cullin repeat-like"/>
    <property type="match status" value="1"/>
</dbReference>
<accession>A7ANW5</accession>
<dbReference type="GO" id="GO:0031625">
    <property type="term" value="F:ubiquitin protein ligase binding"/>
    <property type="evidence" value="ECO:0007669"/>
    <property type="project" value="InterPro"/>
</dbReference>
<evidence type="ECO:0000256" key="2">
    <source>
        <dbReference type="SAM" id="MobiDB-lite"/>
    </source>
</evidence>
<reference evidence="5 6" key="1">
    <citation type="journal article" date="2007" name="PLoS Pathog.">
        <title>Genome sequence of Babesia bovis and comparative analysis of apicomplexan hemoprotozoa.</title>
        <authorList>
            <person name="Brayton K.A."/>
            <person name="Lau A.O.T."/>
            <person name="Herndon D.R."/>
            <person name="Hannick L."/>
            <person name="Kappmeyer L.S."/>
            <person name="Berens S.J."/>
            <person name="Bidwell S.L."/>
            <person name="Brown W.C."/>
            <person name="Crabtree J."/>
            <person name="Fadrosh D."/>
            <person name="Feldblum T."/>
            <person name="Forberger H.A."/>
            <person name="Haas B.J."/>
            <person name="Howell J.M."/>
            <person name="Khouri H."/>
            <person name="Koo H."/>
            <person name="Mann D.J."/>
            <person name="Norimine J."/>
            <person name="Paulsen I.T."/>
            <person name="Radune D."/>
            <person name="Ren Q."/>
            <person name="Smith R.K. Jr."/>
            <person name="Suarez C.E."/>
            <person name="White O."/>
            <person name="Wortman J.R."/>
            <person name="Knowles D.P. Jr."/>
            <person name="McElwain T.F."/>
            <person name="Nene V.M."/>
        </authorList>
    </citation>
    <scope>NUCLEOTIDE SEQUENCE [LARGE SCALE GENOMIC DNA]</scope>
    <source>
        <strain evidence="5">T2Bo</strain>
    </source>
</reference>
<keyword evidence="6" id="KW-1185">Reference proteome</keyword>
<dbReference type="InterPro" id="IPR045093">
    <property type="entry name" value="Cullin"/>
</dbReference>
<dbReference type="InterPro" id="IPR059120">
    <property type="entry name" value="Cullin-like_AB"/>
</dbReference>
<comment type="caution">
    <text evidence="5">The sequence shown here is derived from an EMBL/GenBank/DDBJ whole genome shotgun (WGS) entry which is preliminary data.</text>
</comment>
<sequence length="633" mass="72872">MKVSNLREDLLSISSNLVQTWIRYKAYVSAICKLFSYLDRFYVLHASKPCISDMAYEIFREKLFVEYRSELFERFLRMLDDKRAESDVDEFELDGLSQLFNLFDDVEYRDNPTDLESEIILRANTYYSSMASIWINDCNLTDYVSIVEHCLEQEEHDCIRWLSKSTVAPLRSCIYDSLVKSHQQELISKLDEFTCVLRDGTRDDLKLIYDMLYTLEGSFCIMADSIRSHIQQMQESLGTVDDIMQYWLKYKELCDYCFSSNIDPRSGQLNTETAVPSQQNDGTDATTENTAPKGDSCGPNFAISNAIRMAFKGIICTRQDFIKDFVNYWDMVIISGEDIHNRLRHCCEILDLVDRRMQFYQCYKFKLARRLLYELSSLQNEHHSFSLIESRIASDDAACLRRMIKEACTNRENPAYPNIQLYSKCSWPALRDYPESFNLYNMFETSIQSFKQSQNSSINMDVTVNRMLSRVKLELDTPEGTKTLLCDLVQASALLMFNSNSMRIDAVATGLGTSKESTRTILQPLLDKQVLRLLEGDMIELNTDFSDGTDVTVEAVPTYHISNTAPTIGFEMDANAAIDSNIMSILKSVKSVKRADLLLQLSHLSENIVLDRIYNLAEREYLSVSDGMVTYLP</sequence>
<feature type="compositionally biased region" description="Polar residues" evidence="2">
    <location>
        <begin position="268"/>
        <end position="290"/>
    </location>
</feature>
<dbReference type="Proteomes" id="UP000002173">
    <property type="component" value="Chromosome 3"/>
</dbReference>
<dbReference type="EMBL" id="AAXT01000001">
    <property type="protein sequence ID" value="EDO08249.1"/>
    <property type="molecule type" value="Genomic_DNA"/>
</dbReference>
<dbReference type="GO" id="GO:0006511">
    <property type="term" value="P:ubiquitin-dependent protein catabolic process"/>
    <property type="evidence" value="ECO:0007669"/>
    <property type="project" value="InterPro"/>
</dbReference>
<organism evidence="5 6">
    <name type="scientific">Babesia bovis</name>
    <dbReference type="NCBI Taxonomy" id="5865"/>
    <lineage>
        <taxon>Eukaryota</taxon>
        <taxon>Sar</taxon>
        <taxon>Alveolata</taxon>
        <taxon>Apicomplexa</taxon>
        <taxon>Aconoidasida</taxon>
        <taxon>Piroplasmida</taxon>
        <taxon>Babesiidae</taxon>
        <taxon>Babesia</taxon>
    </lineage>
</organism>
<name>A7ANW5_BABBO</name>